<evidence type="ECO:0000313" key="1">
    <source>
        <dbReference type="EMBL" id="NNJ15786.1"/>
    </source>
</evidence>
<proteinExistence type="predicted"/>
<protein>
    <submittedName>
        <fullName evidence="1">Uncharacterized protein</fullName>
    </submittedName>
</protein>
<keyword evidence="2" id="KW-1185">Reference proteome</keyword>
<dbReference type="RefSeq" id="WP_009405356.1">
    <property type="nucleotide sequence ID" value="NZ_AMWJ02000001.1"/>
</dbReference>
<dbReference type="AlphaFoldDB" id="L1LUI5"/>
<name>L1LUI5_9PSED</name>
<dbReference type="EMBL" id="AMWJ02000001">
    <property type="protein sequence ID" value="NNJ15786.1"/>
    <property type="molecule type" value="Genomic_DNA"/>
</dbReference>
<dbReference type="eggNOG" id="ENOG503128X">
    <property type="taxonomic scope" value="Bacteria"/>
</dbReference>
<accession>L1LUI5</accession>
<evidence type="ECO:0000313" key="2">
    <source>
        <dbReference type="Proteomes" id="UP000010448"/>
    </source>
</evidence>
<dbReference type="OrthoDB" id="6858716at2"/>
<dbReference type="Proteomes" id="UP000010448">
    <property type="component" value="Unassembled WGS sequence"/>
</dbReference>
<organism evidence="1 2">
    <name type="scientific">Pseudomonas bharatica CSV86</name>
    <dbReference type="NCBI Taxonomy" id="1005395"/>
    <lineage>
        <taxon>Bacteria</taxon>
        <taxon>Pseudomonadati</taxon>
        <taxon>Pseudomonadota</taxon>
        <taxon>Gammaproteobacteria</taxon>
        <taxon>Pseudomonadales</taxon>
        <taxon>Pseudomonadaceae</taxon>
        <taxon>Pseudomonas</taxon>
        <taxon>Pseudomonas bharatica</taxon>
    </lineage>
</organism>
<gene>
    <name evidence="1" type="ORF">CSV86_011340</name>
</gene>
<sequence>MNRSLRYTLIASTTLMLNACAGIAHDTPEARQQIQQDLKLQNIVATSIMSYCQIPLGGEAWCRATPGIGVITADRLIMVDYVNGHYRQDDVLTSKDIRCIAESDGHRFQAFTTNRSVTVFPYKEGTDANSVFREQAIALLLADGQPYLTGTAGHFVRETDRERTNVTSVNYNGTTMYLPYSTKIMEIYSPCLPESNRAD</sequence>
<reference evidence="1 2" key="1">
    <citation type="journal article" date="2013" name="Genome Announc.">
        <title>Genome Sequence of Naphthalene-Degrading Soil Bacterium Pseudomonas putida CSV86.</title>
        <authorList>
            <person name="Phale P.S."/>
            <person name="Paliwal V."/>
            <person name="Raju S.C."/>
            <person name="Modak A."/>
            <person name="Purohit H.J."/>
        </authorList>
    </citation>
    <scope>NUCLEOTIDE SEQUENCE [LARGE SCALE GENOMIC DNA]</scope>
    <source>
        <strain evidence="1 2">CSV86</strain>
    </source>
</reference>
<comment type="caution">
    <text evidence="1">The sequence shown here is derived from an EMBL/GenBank/DDBJ whole genome shotgun (WGS) entry which is preliminary data.</text>
</comment>